<evidence type="ECO:0000313" key="3">
    <source>
        <dbReference type="Proteomes" id="UP001374584"/>
    </source>
</evidence>
<sequence length="138" mass="15097">MLSSFSTSFLKMFGVIGVGPLVDVSSLNFQSNEDTTVSSWLSNLAGEEGLGVEVASPLVHFIVKGVKLDKACVHDGDKNFFKDLFNKRKSGALHPMSMTPVLKELPPINLAKKARKEKEKDEEVVVPPKEVEAKKVDP</sequence>
<organism evidence="2 3">
    <name type="scientific">Phaseolus coccineus</name>
    <name type="common">Scarlet runner bean</name>
    <name type="synonym">Phaseolus multiflorus</name>
    <dbReference type="NCBI Taxonomy" id="3886"/>
    <lineage>
        <taxon>Eukaryota</taxon>
        <taxon>Viridiplantae</taxon>
        <taxon>Streptophyta</taxon>
        <taxon>Embryophyta</taxon>
        <taxon>Tracheophyta</taxon>
        <taxon>Spermatophyta</taxon>
        <taxon>Magnoliopsida</taxon>
        <taxon>eudicotyledons</taxon>
        <taxon>Gunneridae</taxon>
        <taxon>Pentapetalae</taxon>
        <taxon>rosids</taxon>
        <taxon>fabids</taxon>
        <taxon>Fabales</taxon>
        <taxon>Fabaceae</taxon>
        <taxon>Papilionoideae</taxon>
        <taxon>50 kb inversion clade</taxon>
        <taxon>NPAAA clade</taxon>
        <taxon>indigoferoid/millettioid clade</taxon>
        <taxon>Phaseoleae</taxon>
        <taxon>Phaseolus</taxon>
    </lineage>
</organism>
<evidence type="ECO:0000313" key="2">
    <source>
        <dbReference type="EMBL" id="KAK7342273.1"/>
    </source>
</evidence>
<dbReference type="AlphaFoldDB" id="A0AAN9QT48"/>
<dbReference type="EMBL" id="JAYMYR010000009">
    <property type="protein sequence ID" value="KAK7342273.1"/>
    <property type="molecule type" value="Genomic_DNA"/>
</dbReference>
<reference evidence="2 3" key="1">
    <citation type="submission" date="2024-01" db="EMBL/GenBank/DDBJ databases">
        <title>The genomes of 5 underutilized Papilionoideae crops provide insights into root nodulation and disease resistanc.</title>
        <authorList>
            <person name="Jiang F."/>
        </authorList>
    </citation>
    <scope>NUCLEOTIDE SEQUENCE [LARGE SCALE GENOMIC DNA]</scope>
    <source>
        <strain evidence="2">JINMINGXINNONG_FW02</strain>
        <tissue evidence="2">Leaves</tissue>
    </source>
</reference>
<dbReference type="Proteomes" id="UP001374584">
    <property type="component" value="Unassembled WGS sequence"/>
</dbReference>
<protein>
    <submittedName>
        <fullName evidence="2">Uncharacterized protein</fullName>
    </submittedName>
</protein>
<feature type="region of interest" description="Disordered" evidence="1">
    <location>
        <begin position="113"/>
        <end position="138"/>
    </location>
</feature>
<proteinExistence type="predicted"/>
<name>A0AAN9QT48_PHACN</name>
<feature type="compositionally biased region" description="Basic and acidic residues" evidence="1">
    <location>
        <begin position="116"/>
        <end position="138"/>
    </location>
</feature>
<gene>
    <name evidence="2" type="ORF">VNO80_25219</name>
</gene>
<accession>A0AAN9QT48</accession>
<comment type="caution">
    <text evidence="2">The sequence shown here is derived from an EMBL/GenBank/DDBJ whole genome shotgun (WGS) entry which is preliminary data.</text>
</comment>
<keyword evidence="3" id="KW-1185">Reference proteome</keyword>
<evidence type="ECO:0000256" key="1">
    <source>
        <dbReference type="SAM" id="MobiDB-lite"/>
    </source>
</evidence>